<sequence length="499" mass="57969">MRILLDTNIIIHREASRVINQDIGILFYWIDRLKYSKIIHPVTVEELRKHQNSSVVETMSIKLDNYTLIKNVAPQNELVAQISSKIDVNANDRNDTMILNELYSDRVDLLISEDKKIHTKAGLLGVSERVFNIDGFLEKVNAENPSLVDYKVLAVKKVDFAHVQLSDPFFDSFREDYVGFDRWFNKKADEVAYVCYTENSLAAFLYIKVEGTDENYSDISPGFTRKKRLKIGTFKVTGNGFKIGERFLKIIFDNALLYKVDEIYVTIFDKRPEQVRLINLLEDWGFVLHGKKVTSNGEEKVLVKNFEKTQPIDCKYPKKTFPFISEKSRIFLVPIYPQYHTELFPDSILRTESPLNFTENEPHRNALSKVYVSRSIERDLQAGDIIVFYRTGGIYKSVVSTYGIVESLIDKIPDERTFIELCRKRSVYTEEELSGQWNYSKYNRPFIVNFIYAYSFRKRPTLAWLIENGIISDVGNAPRGFREISRDDFLKIANYSIGK</sequence>
<evidence type="ECO:0000313" key="2">
    <source>
        <dbReference type="Proteomes" id="UP000679126"/>
    </source>
</evidence>
<dbReference type="RefSeq" id="WP_209147786.1">
    <property type="nucleotide sequence ID" value="NZ_JAGHKP010000004.1"/>
</dbReference>
<proteinExistence type="predicted"/>
<keyword evidence="2" id="KW-1185">Reference proteome</keyword>
<comment type="caution">
    <text evidence="1">The sequence shown here is derived from an EMBL/GenBank/DDBJ whole genome shotgun (WGS) entry which is preliminary data.</text>
</comment>
<dbReference type="SUPFAM" id="SSF88723">
    <property type="entry name" value="PIN domain-like"/>
    <property type="match status" value="1"/>
</dbReference>
<accession>A0ABS3YJ40</accession>
<reference evidence="2" key="1">
    <citation type="submission" date="2021-03" db="EMBL/GenBank/DDBJ databases">
        <title>Assistant Professor.</title>
        <authorList>
            <person name="Huq M.A."/>
        </authorList>
    </citation>
    <scope>NUCLEOTIDE SEQUENCE [LARGE SCALE GENOMIC DNA]</scope>
    <source>
        <strain evidence="2">MAH-28</strain>
    </source>
</reference>
<protein>
    <recommendedName>
        <fullName evidence="3">PIN domain-containing protein</fullName>
    </recommendedName>
</protein>
<dbReference type="InterPro" id="IPR029060">
    <property type="entry name" value="PIN-like_dom_sf"/>
</dbReference>
<evidence type="ECO:0000313" key="1">
    <source>
        <dbReference type="EMBL" id="MBO9154672.1"/>
    </source>
</evidence>
<name>A0ABS3YJ40_9BACT</name>
<evidence type="ECO:0008006" key="3">
    <source>
        <dbReference type="Google" id="ProtNLM"/>
    </source>
</evidence>
<dbReference type="CDD" id="cd18699">
    <property type="entry name" value="PIN_VapC_like"/>
    <property type="match status" value="1"/>
</dbReference>
<dbReference type="EMBL" id="JAGHKP010000004">
    <property type="protein sequence ID" value="MBO9154672.1"/>
    <property type="molecule type" value="Genomic_DNA"/>
</dbReference>
<gene>
    <name evidence="1" type="ORF">J7I43_20770</name>
</gene>
<dbReference type="Proteomes" id="UP000679126">
    <property type="component" value="Unassembled WGS sequence"/>
</dbReference>
<organism evidence="1 2">
    <name type="scientific">Chitinophaga chungangae</name>
    <dbReference type="NCBI Taxonomy" id="2821488"/>
    <lineage>
        <taxon>Bacteria</taxon>
        <taxon>Pseudomonadati</taxon>
        <taxon>Bacteroidota</taxon>
        <taxon>Chitinophagia</taxon>
        <taxon>Chitinophagales</taxon>
        <taxon>Chitinophagaceae</taxon>
        <taxon>Chitinophaga</taxon>
    </lineage>
</organism>